<feature type="domain" description="Mycothiol-dependent maleylpyruvate isomerase metal-binding" evidence="2">
    <location>
        <begin position="6"/>
        <end position="119"/>
    </location>
</feature>
<dbReference type="GO" id="GO:0005886">
    <property type="term" value="C:plasma membrane"/>
    <property type="evidence" value="ECO:0007669"/>
    <property type="project" value="TreeGrafter"/>
</dbReference>
<feature type="domain" description="MDMPI C-terminal" evidence="1">
    <location>
        <begin position="133"/>
        <end position="213"/>
    </location>
</feature>
<name>A0A426JJA0_9PSEU</name>
<dbReference type="OrthoDB" id="3671213at2"/>
<accession>A0A426JJA0</accession>
<protein>
    <submittedName>
        <fullName evidence="3">Maleylpyruvate isomerase family mycothiol-dependent enzyme</fullName>
    </submittedName>
</protein>
<dbReference type="EMBL" id="RSAA01000035">
    <property type="protein sequence ID" value="RRO13110.1"/>
    <property type="molecule type" value="Genomic_DNA"/>
</dbReference>
<evidence type="ECO:0000313" key="3">
    <source>
        <dbReference type="EMBL" id="RRO13110.1"/>
    </source>
</evidence>
<dbReference type="Proteomes" id="UP000274515">
    <property type="component" value="Unassembled WGS sequence"/>
</dbReference>
<evidence type="ECO:0000259" key="1">
    <source>
        <dbReference type="Pfam" id="PF07398"/>
    </source>
</evidence>
<evidence type="ECO:0000259" key="2">
    <source>
        <dbReference type="Pfam" id="PF11716"/>
    </source>
</evidence>
<dbReference type="PANTHER" id="PTHR40758:SF1">
    <property type="entry name" value="CONSERVED PROTEIN"/>
    <property type="match status" value="1"/>
</dbReference>
<organism evidence="3 4">
    <name type="scientific">Saccharopolyspora rhizosphaerae</name>
    <dbReference type="NCBI Taxonomy" id="2492662"/>
    <lineage>
        <taxon>Bacteria</taxon>
        <taxon>Bacillati</taxon>
        <taxon>Actinomycetota</taxon>
        <taxon>Actinomycetes</taxon>
        <taxon>Pseudonocardiales</taxon>
        <taxon>Pseudonocardiaceae</taxon>
        <taxon>Saccharopolyspora</taxon>
    </lineage>
</organism>
<dbReference type="InterPro" id="IPR010872">
    <property type="entry name" value="MDMPI_C-term_domain"/>
</dbReference>
<proteinExistence type="predicted"/>
<dbReference type="PANTHER" id="PTHR40758">
    <property type="entry name" value="CONSERVED PROTEIN"/>
    <property type="match status" value="1"/>
</dbReference>
<dbReference type="InterPro" id="IPR017517">
    <property type="entry name" value="Maleyloyr_isom"/>
</dbReference>
<keyword evidence="3" id="KW-0413">Isomerase</keyword>
<dbReference type="GO" id="GO:0046872">
    <property type="term" value="F:metal ion binding"/>
    <property type="evidence" value="ECO:0007669"/>
    <property type="project" value="InterPro"/>
</dbReference>
<dbReference type="GO" id="GO:0016853">
    <property type="term" value="F:isomerase activity"/>
    <property type="evidence" value="ECO:0007669"/>
    <property type="project" value="UniProtKB-KW"/>
</dbReference>
<dbReference type="SUPFAM" id="SSF109854">
    <property type="entry name" value="DinB/YfiT-like putative metalloenzymes"/>
    <property type="match status" value="1"/>
</dbReference>
<dbReference type="InterPro" id="IPR034660">
    <property type="entry name" value="DinB/YfiT-like"/>
</dbReference>
<dbReference type="NCBIfam" id="TIGR03083">
    <property type="entry name" value="maleylpyruvate isomerase family mycothiol-dependent enzyme"/>
    <property type="match status" value="1"/>
</dbReference>
<evidence type="ECO:0000313" key="4">
    <source>
        <dbReference type="Proteomes" id="UP000274515"/>
    </source>
</evidence>
<dbReference type="Pfam" id="PF07398">
    <property type="entry name" value="MDMPI_C"/>
    <property type="match status" value="1"/>
</dbReference>
<dbReference type="RefSeq" id="WP_125093195.1">
    <property type="nucleotide sequence ID" value="NZ_RSAA01000035.1"/>
</dbReference>
<comment type="caution">
    <text evidence="3">The sequence shown here is derived from an EMBL/GenBank/DDBJ whole genome shotgun (WGS) entry which is preliminary data.</text>
</comment>
<dbReference type="Pfam" id="PF11716">
    <property type="entry name" value="MDMPI_N"/>
    <property type="match status" value="1"/>
</dbReference>
<dbReference type="InterPro" id="IPR024344">
    <property type="entry name" value="MDMPI_metal-binding"/>
</dbReference>
<reference evidence="3 4" key="1">
    <citation type="submission" date="2018-11" db="EMBL/GenBank/DDBJ databases">
        <title>Saccharopolyspora rhizosphaerae sp. nov., an actinomycete isolated from rhizosphere soil in Thailand.</title>
        <authorList>
            <person name="Intra B."/>
            <person name="Euanorasetr J."/>
            <person name="Take A."/>
            <person name="Inahashi Y."/>
            <person name="Mori M."/>
            <person name="Panbangred W."/>
            <person name="Matsumoto A."/>
        </authorList>
    </citation>
    <scope>NUCLEOTIDE SEQUENCE [LARGE SCALE GENOMIC DNA]</scope>
    <source>
        <strain evidence="3 4">H219</strain>
    </source>
</reference>
<dbReference type="AlphaFoldDB" id="A0A426JJA0"/>
<gene>
    <name evidence="3" type="ORF">EIL87_26055</name>
</gene>
<keyword evidence="3" id="KW-0670">Pyruvate</keyword>
<keyword evidence="4" id="KW-1185">Reference proteome</keyword>
<sequence length="225" mass="24538">MDFLGELRRQLEAFRVLLSGDLSAPVEHCPGWNVLGLAGHLGNENLWVATAVRDLHGDHQHVPVSADSLDTWFAGTCETMLAELSASPDTPAWTFAPPRTVGFWRRRRCHETMVHRWDAENALGRPTPIDPGLAADGVDEVLGTMAPRQVALDRTSAPRRAVRFHATDVGATWTYGPGEPVAEIAAPAESLYLLLWNRGRLDDPPISCTGDHDTARSTLVGPLVP</sequence>